<dbReference type="RefSeq" id="WP_279295553.1">
    <property type="nucleotide sequence ID" value="NZ_JAOTIF010000001.1"/>
</dbReference>
<gene>
    <name evidence="1" type="ORF">OCK74_03235</name>
</gene>
<evidence type="ECO:0008006" key="3">
    <source>
        <dbReference type="Google" id="ProtNLM"/>
    </source>
</evidence>
<dbReference type="EMBL" id="JAOTIF010000001">
    <property type="protein sequence ID" value="MCU7548109.1"/>
    <property type="molecule type" value="Genomic_DNA"/>
</dbReference>
<dbReference type="SUPFAM" id="SSF47240">
    <property type="entry name" value="Ferritin-like"/>
    <property type="match status" value="1"/>
</dbReference>
<dbReference type="Proteomes" id="UP001155483">
    <property type="component" value="Unassembled WGS sequence"/>
</dbReference>
<keyword evidence="2" id="KW-1185">Reference proteome</keyword>
<reference evidence="1" key="2">
    <citation type="submission" date="2023-04" db="EMBL/GenBank/DDBJ databases">
        <title>Paracnuella aquatica gen. nov., sp. nov., a member of the family Chitinophagaceae isolated from a hot spring.</title>
        <authorList>
            <person name="Wang C."/>
        </authorList>
    </citation>
    <scope>NUCLEOTIDE SEQUENCE</scope>
    <source>
        <strain evidence="1">LB-8</strain>
    </source>
</reference>
<accession>A0A9X3BF22</accession>
<name>A0A9X3BF22_9BACT</name>
<dbReference type="InterPro" id="IPR009078">
    <property type="entry name" value="Ferritin-like_SF"/>
</dbReference>
<protein>
    <recommendedName>
        <fullName evidence="3">Ferritin-like domain-containing protein</fullName>
    </recommendedName>
</protein>
<evidence type="ECO:0000313" key="1">
    <source>
        <dbReference type="EMBL" id="MCU7548109.1"/>
    </source>
</evidence>
<reference evidence="1" key="1">
    <citation type="submission" date="2022-09" db="EMBL/GenBank/DDBJ databases">
        <authorList>
            <person name="Yuan C."/>
            <person name="Ke Z."/>
        </authorList>
    </citation>
    <scope>NUCLEOTIDE SEQUENCE</scope>
    <source>
        <strain evidence="1">LB-8</strain>
    </source>
</reference>
<comment type="caution">
    <text evidence="1">The sequence shown here is derived from an EMBL/GenBank/DDBJ whole genome shotgun (WGS) entry which is preliminary data.</text>
</comment>
<proteinExistence type="predicted"/>
<evidence type="ECO:0000313" key="2">
    <source>
        <dbReference type="Proteomes" id="UP001155483"/>
    </source>
</evidence>
<organism evidence="1 2">
    <name type="scientific">Paraflavisolibacter caeni</name>
    <dbReference type="NCBI Taxonomy" id="2982496"/>
    <lineage>
        <taxon>Bacteria</taxon>
        <taxon>Pseudomonadati</taxon>
        <taxon>Bacteroidota</taxon>
        <taxon>Chitinophagia</taxon>
        <taxon>Chitinophagales</taxon>
        <taxon>Chitinophagaceae</taxon>
        <taxon>Paraflavisolibacter</taxon>
    </lineage>
</organism>
<dbReference type="AlphaFoldDB" id="A0A9X3BF22"/>
<sequence length="202" mass="24033">MQALLHKIIEQPELHAYWLNTLSMMENVGAKKIKKCEHPIFVNEVILKHASEEARHAFYLKKQIQKIRKDACPTYEWQYLLAPKSSYAYLNQLDIDVCRYLKSKHELKHERLKYAAYLLVTYAIEVRADELYPIYQDVLRAYKSPVSVRNIIAEEQNHLEEMEKQLKAFSSEWEEMCRVVREIESKLHSVWIENLHQELGLS</sequence>